<proteinExistence type="predicted"/>
<sequence>MGVIIAVFILLVSLIGSILVLIYWRKKVSKYTYTKHDRSEEVGIDNTQALLPFDKIAFNRVDLGKQRYVAYLKVEPFNYLIRSEEGKDAFAINLRNAFNAYDFRLSIFTHTRKMVNEKMLNRLSQTIEETIAAHPDNRDYAEEYFSHLSVINVRDPSTGDLRRVKDYYVLIPWEPTVDEAGMSEMELEYRAKEELYRRVTLVSESFKGAGISTKFLNTIEIINLLSSFYRREESSRGDLIFEEEYTGVLVSGDEESHHVSDVVRFSAIIEAARNRLTEEIINNPAINESSRANAVKVSEVLYEIERKITG</sequence>
<keyword evidence="1" id="KW-0472">Membrane</keyword>
<keyword evidence="1" id="KW-0812">Transmembrane</keyword>
<feature type="transmembrane region" description="Helical" evidence="1">
    <location>
        <begin position="6"/>
        <end position="24"/>
    </location>
</feature>
<accession>A0A930H2Y9</accession>
<protein>
    <submittedName>
        <fullName evidence="2">Uncharacterized protein</fullName>
    </submittedName>
</protein>
<dbReference type="AlphaFoldDB" id="A0A930H2Y9"/>
<gene>
    <name evidence="2" type="ORF">HXM94_00170</name>
</gene>
<evidence type="ECO:0000313" key="3">
    <source>
        <dbReference type="Proteomes" id="UP000758611"/>
    </source>
</evidence>
<comment type="caution">
    <text evidence="2">The sequence shown here is derived from an EMBL/GenBank/DDBJ whole genome shotgun (WGS) entry which is preliminary data.</text>
</comment>
<name>A0A930H2Y9_9FIRM</name>
<dbReference type="Proteomes" id="UP000758611">
    <property type="component" value="Unassembled WGS sequence"/>
</dbReference>
<dbReference type="EMBL" id="JABZRE010000001">
    <property type="protein sequence ID" value="MBF1306202.1"/>
    <property type="molecule type" value="Genomic_DNA"/>
</dbReference>
<organism evidence="2 3">
    <name type="scientific">Parvimonas micra</name>
    <dbReference type="NCBI Taxonomy" id="33033"/>
    <lineage>
        <taxon>Bacteria</taxon>
        <taxon>Bacillati</taxon>
        <taxon>Bacillota</taxon>
        <taxon>Tissierellia</taxon>
        <taxon>Tissierellales</taxon>
        <taxon>Peptoniphilaceae</taxon>
        <taxon>Parvimonas</taxon>
    </lineage>
</organism>
<keyword evidence="1" id="KW-1133">Transmembrane helix</keyword>
<reference evidence="2" key="1">
    <citation type="submission" date="2020-04" db="EMBL/GenBank/DDBJ databases">
        <title>Deep metagenomics examines the oral microbiome during advanced dental caries in children, revealing novel taxa and co-occurrences with host molecules.</title>
        <authorList>
            <person name="Baker J.L."/>
            <person name="Morton J.T."/>
            <person name="Dinis M."/>
            <person name="Alvarez R."/>
            <person name="Tran N.C."/>
            <person name="Knight R."/>
            <person name="Edlund A."/>
        </authorList>
    </citation>
    <scope>NUCLEOTIDE SEQUENCE</scope>
    <source>
        <strain evidence="2">JCVI_23_bin.11</strain>
    </source>
</reference>
<evidence type="ECO:0000256" key="1">
    <source>
        <dbReference type="SAM" id="Phobius"/>
    </source>
</evidence>
<evidence type="ECO:0000313" key="2">
    <source>
        <dbReference type="EMBL" id="MBF1306202.1"/>
    </source>
</evidence>